<evidence type="ECO:0000313" key="2">
    <source>
        <dbReference type="EMBL" id="KAL3826284.1"/>
    </source>
</evidence>
<dbReference type="InterPro" id="IPR057538">
    <property type="entry name" value="RXYLT1_C"/>
</dbReference>
<name>A0ABD3SNV9_9STRA</name>
<proteinExistence type="predicted"/>
<dbReference type="InterPro" id="IPR055286">
    <property type="entry name" value="RXYLT1-like"/>
</dbReference>
<dbReference type="Pfam" id="PF24785">
    <property type="entry name" value="RXYLT1_C"/>
    <property type="match status" value="1"/>
</dbReference>
<dbReference type="AlphaFoldDB" id="A0ABD3SNV9"/>
<protein>
    <recommendedName>
        <fullName evidence="1">RXYLT1 C-terminal domain-containing protein</fullName>
    </recommendedName>
</protein>
<evidence type="ECO:0000259" key="1">
    <source>
        <dbReference type="Pfam" id="PF24785"/>
    </source>
</evidence>
<comment type="caution">
    <text evidence="2">The sequence shown here is derived from an EMBL/GenBank/DDBJ whole genome shotgun (WGS) entry which is preliminary data.</text>
</comment>
<dbReference type="PANTHER" id="PTHR15576:SF1">
    <property type="entry name" value="RIBITOL-5-PHOSPHATE XYLOSYLTRANSFERASE 1"/>
    <property type="match status" value="1"/>
</dbReference>
<evidence type="ECO:0000313" key="3">
    <source>
        <dbReference type="Proteomes" id="UP001530377"/>
    </source>
</evidence>
<organism evidence="2 3">
    <name type="scientific">Cyclostephanos tholiformis</name>
    <dbReference type="NCBI Taxonomy" id="382380"/>
    <lineage>
        <taxon>Eukaryota</taxon>
        <taxon>Sar</taxon>
        <taxon>Stramenopiles</taxon>
        <taxon>Ochrophyta</taxon>
        <taxon>Bacillariophyta</taxon>
        <taxon>Coscinodiscophyceae</taxon>
        <taxon>Thalassiosirophycidae</taxon>
        <taxon>Stephanodiscales</taxon>
        <taxon>Stephanodiscaceae</taxon>
        <taxon>Cyclostephanos</taxon>
    </lineage>
</organism>
<keyword evidence="3" id="KW-1185">Reference proteome</keyword>
<dbReference type="PROSITE" id="PS51257">
    <property type="entry name" value="PROKAR_LIPOPROTEIN"/>
    <property type="match status" value="1"/>
</dbReference>
<dbReference type="PANTHER" id="PTHR15576">
    <property type="entry name" value="RIBITOL-5-PHOSPHATE XYLOSYLTRANSFERASE 1"/>
    <property type="match status" value="1"/>
</dbReference>
<accession>A0ABD3SNV9</accession>
<feature type="domain" description="RXYLT1 C-terminal" evidence="1">
    <location>
        <begin position="282"/>
        <end position="327"/>
    </location>
</feature>
<gene>
    <name evidence="2" type="ORF">ACHAXA_004602</name>
</gene>
<reference evidence="2 3" key="1">
    <citation type="submission" date="2024-10" db="EMBL/GenBank/DDBJ databases">
        <title>Updated reference genomes for cyclostephanoid diatoms.</title>
        <authorList>
            <person name="Roberts W.R."/>
            <person name="Alverson A.J."/>
        </authorList>
    </citation>
    <scope>NUCLEOTIDE SEQUENCE [LARGE SCALE GENOMIC DNA]</scope>
    <source>
        <strain evidence="2 3">AJA228-03</strain>
    </source>
</reference>
<dbReference type="EMBL" id="JALLPB020000024">
    <property type="protein sequence ID" value="KAL3826284.1"/>
    <property type="molecule type" value="Genomic_DNA"/>
</dbReference>
<dbReference type="Proteomes" id="UP001530377">
    <property type="component" value="Unassembled WGS sequence"/>
</dbReference>
<sequence length="404" mass="46041">MRGTISSSSSPSTHRNASALFTIVVTFAGACLLSTRWDIASYHLDRYIVASASAAASASATTTRIDVDEHALHLHMHRRRVSLINETTAVRFHRIYDHYASLSEDVRDRRWLTEIDESTRGEYLTYFADAEHARTDVLGGDMCGCATAFRMTGGTRRHVFMGGEWGDNWGAFSTPIYNRTVDWGGWLGHWESSGCDMDEMWEYLDHVNVTAVVTTQHMWLDHAKVIPIPLGPQSDAAAALQTRPMVHNRTNLLLISSSESGTRTPIYRRVISNFDGTIRNRKDDGSDYYENLMSSKFILAPSGLGLDCYRNWEAMILGAIPVLETYNRRDGLFRAYDDLPVLWIDHFDNVTPTLLEREYPRIISRARDYKFEKLTLQYWIDLVDGYRDIDSTTRGRSRRKQGSE</sequence>